<dbReference type="KEGG" id="psoj:PHYSODRAFT_306892"/>
<dbReference type="AlphaFoldDB" id="G5ABI5"/>
<dbReference type="InterPro" id="IPR013320">
    <property type="entry name" value="ConA-like_dom_sf"/>
</dbReference>
<protein>
    <submittedName>
        <fullName evidence="1">Uncharacterized protein</fullName>
    </submittedName>
</protein>
<evidence type="ECO:0000313" key="1">
    <source>
        <dbReference type="EMBL" id="EGZ06710.1"/>
    </source>
</evidence>
<dbReference type="SUPFAM" id="SSF49899">
    <property type="entry name" value="Concanavalin A-like lectins/glucanases"/>
    <property type="match status" value="1"/>
</dbReference>
<dbReference type="RefSeq" id="XP_009537474.1">
    <property type="nucleotide sequence ID" value="XM_009539179.1"/>
</dbReference>
<reference evidence="1 2" key="1">
    <citation type="journal article" date="2006" name="Science">
        <title>Phytophthora genome sequences uncover evolutionary origins and mechanisms of pathogenesis.</title>
        <authorList>
            <person name="Tyler B.M."/>
            <person name="Tripathy S."/>
            <person name="Zhang X."/>
            <person name="Dehal P."/>
            <person name="Jiang R.H."/>
            <person name="Aerts A."/>
            <person name="Arredondo F.D."/>
            <person name="Baxter L."/>
            <person name="Bensasson D."/>
            <person name="Beynon J.L."/>
            <person name="Chapman J."/>
            <person name="Damasceno C.M."/>
            <person name="Dorrance A.E."/>
            <person name="Dou D."/>
            <person name="Dickerman A.W."/>
            <person name="Dubchak I.L."/>
            <person name="Garbelotto M."/>
            <person name="Gijzen M."/>
            <person name="Gordon S.G."/>
            <person name="Govers F."/>
            <person name="Grunwald N.J."/>
            <person name="Huang W."/>
            <person name="Ivors K.L."/>
            <person name="Jones R.W."/>
            <person name="Kamoun S."/>
            <person name="Krampis K."/>
            <person name="Lamour K.H."/>
            <person name="Lee M.K."/>
            <person name="McDonald W.H."/>
            <person name="Medina M."/>
            <person name="Meijer H.J."/>
            <person name="Nordberg E.K."/>
            <person name="Maclean D.J."/>
            <person name="Ospina-Giraldo M.D."/>
            <person name="Morris P.F."/>
            <person name="Phuntumart V."/>
            <person name="Putnam N.H."/>
            <person name="Rash S."/>
            <person name="Rose J.K."/>
            <person name="Sakihama Y."/>
            <person name="Salamov A.A."/>
            <person name="Savidor A."/>
            <person name="Scheuring C.F."/>
            <person name="Smith B.M."/>
            <person name="Sobral B.W."/>
            <person name="Terry A."/>
            <person name="Torto-Alalibo T.A."/>
            <person name="Win J."/>
            <person name="Xu Z."/>
            <person name="Zhang H."/>
            <person name="Grigoriev I.V."/>
            <person name="Rokhsar D.S."/>
            <person name="Boore J.L."/>
        </authorList>
    </citation>
    <scope>NUCLEOTIDE SEQUENCE [LARGE SCALE GENOMIC DNA]</scope>
    <source>
        <strain evidence="1 2">P6497</strain>
    </source>
</reference>
<organism evidence="1 2">
    <name type="scientific">Phytophthora sojae (strain P6497)</name>
    <name type="common">Soybean stem and root rot agent</name>
    <name type="synonym">Phytophthora megasperma f. sp. glycines</name>
    <dbReference type="NCBI Taxonomy" id="1094619"/>
    <lineage>
        <taxon>Eukaryota</taxon>
        <taxon>Sar</taxon>
        <taxon>Stramenopiles</taxon>
        <taxon>Oomycota</taxon>
        <taxon>Peronosporomycetes</taxon>
        <taxon>Peronosporales</taxon>
        <taxon>Peronosporaceae</taxon>
        <taxon>Phytophthora</taxon>
    </lineage>
</organism>
<dbReference type="EMBL" id="JH159163">
    <property type="protein sequence ID" value="EGZ06710.1"/>
    <property type="molecule type" value="Genomic_DNA"/>
</dbReference>
<sequence>MQARSLQFVDHNSNYRRHSKSSQLAYALLEPPDLPVFWNHRFRFWSETHDSFSFDLWFCSLPSNTVQHCGGVIYGAQASRVSNHLHQRCISEQFALVDAESNLYCSVLNEKREVHRVTPNRWYHLALTYNVKLQRQDVYVDGGHVWEAFGSLSDKWQRCKYEQVGALGWVCV</sequence>
<dbReference type="Gene3D" id="2.60.120.200">
    <property type="match status" value="1"/>
</dbReference>
<name>G5ABI5_PHYSP</name>
<dbReference type="InParanoid" id="G5ABI5"/>
<proteinExistence type="predicted"/>
<dbReference type="GeneID" id="20642800"/>
<evidence type="ECO:0000313" key="2">
    <source>
        <dbReference type="Proteomes" id="UP000002640"/>
    </source>
</evidence>
<accession>G5ABI5</accession>
<dbReference type="Proteomes" id="UP000002640">
    <property type="component" value="Unassembled WGS sequence"/>
</dbReference>
<keyword evidence="2" id="KW-1185">Reference proteome</keyword>
<gene>
    <name evidence="1" type="ORF">PHYSODRAFT_306892</name>
</gene>